<dbReference type="Pfam" id="PF14912">
    <property type="entry name" value="THEG"/>
    <property type="match status" value="2"/>
</dbReference>
<keyword evidence="4" id="KW-1185">Reference proteome</keyword>
<evidence type="ECO:0008006" key="5">
    <source>
        <dbReference type="Google" id="ProtNLM"/>
    </source>
</evidence>
<accession>A0AA35K7G3</accession>
<dbReference type="AlphaFoldDB" id="A0AA35K7G3"/>
<feature type="region of interest" description="Disordered" evidence="2">
    <location>
        <begin position="1"/>
        <end position="22"/>
    </location>
</feature>
<dbReference type="PANTHER" id="PTHR15901:SF16">
    <property type="entry name" value="TESTICULAR HAPLOID EXPRESSED GENE PROTEIN"/>
    <property type="match status" value="1"/>
</dbReference>
<organism evidence="3 4">
    <name type="scientific">Podarcis lilfordi</name>
    <name type="common">Lilford's wall lizard</name>
    <dbReference type="NCBI Taxonomy" id="74358"/>
    <lineage>
        <taxon>Eukaryota</taxon>
        <taxon>Metazoa</taxon>
        <taxon>Chordata</taxon>
        <taxon>Craniata</taxon>
        <taxon>Vertebrata</taxon>
        <taxon>Euteleostomi</taxon>
        <taxon>Lepidosauria</taxon>
        <taxon>Squamata</taxon>
        <taxon>Bifurcata</taxon>
        <taxon>Unidentata</taxon>
        <taxon>Episquamata</taxon>
        <taxon>Laterata</taxon>
        <taxon>Lacertibaenia</taxon>
        <taxon>Lacertidae</taxon>
        <taxon>Podarcis</taxon>
    </lineage>
</organism>
<gene>
    <name evidence="3" type="ORF">PODLI_1B023851</name>
</gene>
<evidence type="ECO:0000313" key="4">
    <source>
        <dbReference type="Proteomes" id="UP001178461"/>
    </source>
</evidence>
<sequence length="121" mass="13585">MLGQVQDNQQFKRHTSERRGTVPVLTPRLEELAKCKTVHPRYKADRPTAEWFVTEAALRAQASPRLKELARPRPCPAGWEFHRSPYSVVTQAAKNAVASERLLALAKPRPQATEANTKSGK</sequence>
<name>A0AA35K7G3_9SAUR</name>
<evidence type="ECO:0000256" key="2">
    <source>
        <dbReference type="SAM" id="MobiDB-lite"/>
    </source>
</evidence>
<dbReference type="SMART" id="SM00705">
    <property type="entry name" value="THEG"/>
    <property type="match status" value="3"/>
</dbReference>
<dbReference type="PANTHER" id="PTHR15901">
    <property type="entry name" value="TESTICULAR HAPLOID EXPRESSED GENE PROTEIN"/>
    <property type="match status" value="1"/>
</dbReference>
<dbReference type="EMBL" id="OX395129">
    <property type="protein sequence ID" value="CAI5773147.1"/>
    <property type="molecule type" value="Genomic_DNA"/>
</dbReference>
<evidence type="ECO:0000313" key="3">
    <source>
        <dbReference type="EMBL" id="CAI5773147.1"/>
    </source>
</evidence>
<evidence type="ECO:0000256" key="1">
    <source>
        <dbReference type="ARBA" id="ARBA00022737"/>
    </source>
</evidence>
<dbReference type="Proteomes" id="UP001178461">
    <property type="component" value="Chromosome 4"/>
</dbReference>
<dbReference type="InterPro" id="IPR006623">
    <property type="entry name" value="THEG"/>
</dbReference>
<reference evidence="3" key="1">
    <citation type="submission" date="2022-12" db="EMBL/GenBank/DDBJ databases">
        <authorList>
            <person name="Alioto T."/>
            <person name="Alioto T."/>
            <person name="Gomez Garrido J."/>
        </authorList>
    </citation>
    <scope>NUCLEOTIDE SEQUENCE</scope>
</reference>
<proteinExistence type="predicted"/>
<protein>
    <recommendedName>
        <fullName evidence="5">Testicular haploid expressed gene protein-like</fullName>
    </recommendedName>
</protein>
<keyword evidence="1" id="KW-0677">Repeat</keyword>
<dbReference type="InterPro" id="IPR042401">
    <property type="entry name" value="SPMAP2-like"/>
</dbReference>
<dbReference type="GO" id="GO:0007283">
    <property type="term" value="P:spermatogenesis"/>
    <property type="evidence" value="ECO:0007669"/>
    <property type="project" value="TreeGrafter"/>
</dbReference>